<keyword evidence="9" id="KW-1185">Reference proteome</keyword>
<dbReference type="CDD" id="cd08646">
    <property type="entry name" value="FMT_core_Met-tRNA-FMT_N"/>
    <property type="match status" value="1"/>
</dbReference>
<evidence type="ECO:0000256" key="2">
    <source>
        <dbReference type="ARBA" id="ARBA00012261"/>
    </source>
</evidence>
<dbReference type="KEGG" id="gba:J421_2566"/>
<evidence type="ECO:0000259" key="7">
    <source>
        <dbReference type="Pfam" id="PF02911"/>
    </source>
</evidence>
<dbReference type="Proteomes" id="UP000019151">
    <property type="component" value="Chromosome"/>
</dbReference>
<dbReference type="SUPFAM" id="SSF53328">
    <property type="entry name" value="Formyltransferase"/>
    <property type="match status" value="1"/>
</dbReference>
<dbReference type="InterPro" id="IPR005793">
    <property type="entry name" value="Formyl_trans_C"/>
</dbReference>
<reference evidence="8 9" key="1">
    <citation type="journal article" date="2014" name="Genome Announc.">
        <title>Genome Sequence and Methylome of Soil Bacterium Gemmatirosa kalamazoonensis KBS708T, a Member of the Rarely Cultivated Gemmatimonadetes Phylum.</title>
        <authorList>
            <person name="Debruyn J.M."/>
            <person name="Radosevich M."/>
            <person name="Wommack K.E."/>
            <person name="Polson S.W."/>
            <person name="Hauser L.J."/>
            <person name="Fawaz M.N."/>
            <person name="Korlach J."/>
            <person name="Tsai Y.C."/>
        </authorList>
    </citation>
    <scope>NUCLEOTIDE SEQUENCE [LARGE SCALE GENOMIC DNA]</scope>
    <source>
        <strain evidence="8 9">KBS708</strain>
    </source>
</reference>
<dbReference type="STRING" id="861299.J421_2566"/>
<accession>W0RKY9</accession>
<feature type="binding site" evidence="5">
    <location>
        <begin position="110"/>
        <end position="113"/>
    </location>
    <ligand>
        <name>(6S)-5,6,7,8-tetrahydrofolate</name>
        <dbReference type="ChEBI" id="CHEBI:57453"/>
    </ligand>
</feature>
<feature type="domain" description="Formyl transferase N-terminal" evidence="6">
    <location>
        <begin position="1"/>
        <end position="181"/>
    </location>
</feature>
<gene>
    <name evidence="5" type="primary">fmt</name>
    <name evidence="8" type="ORF">J421_2566</name>
</gene>
<comment type="function">
    <text evidence="5">Attaches a formyl group to the free amino group of methionyl-tRNA(fMet). The formyl group appears to play a dual role in the initiator identity of N-formylmethionyl-tRNA by promoting its recognition by IF2 and preventing the misappropriation of this tRNA by the elongation apparatus.</text>
</comment>
<dbReference type="SUPFAM" id="SSF50486">
    <property type="entry name" value="FMT C-terminal domain-like"/>
    <property type="match status" value="1"/>
</dbReference>
<dbReference type="GO" id="GO:0004479">
    <property type="term" value="F:methionyl-tRNA formyltransferase activity"/>
    <property type="evidence" value="ECO:0007669"/>
    <property type="project" value="UniProtKB-UniRule"/>
</dbReference>
<dbReference type="InterPro" id="IPR002376">
    <property type="entry name" value="Formyl_transf_N"/>
</dbReference>
<dbReference type="EMBL" id="CP007128">
    <property type="protein sequence ID" value="AHG90103.1"/>
    <property type="molecule type" value="Genomic_DNA"/>
</dbReference>
<dbReference type="eggNOG" id="COG0223">
    <property type="taxonomic scope" value="Bacteria"/>
</dbReference>
<sequence length="312" mass="33063">MRILFWGTPDFATPPLRALLGEGFDVVGVVTQPDRPRGRSRSRLEPSPVKEIAAAEGLPVLQPERPRGDAFLDELRALAPDLSVVVAYGHILPKAAIDLPARGTINIHASVLPALRGADPIRAAVRQGLAETGVSIMRMVPALDAGPVLHVLRTPISSDETFGELELRLSELGALGLIEALALLETGAAHETPQDDALATYAPKTEREHARVRWSAPAEDVARAIRAYDPRPGAYATLRGADVKLFGARAVPVEERPDAAPGEVLALGGDGLTVKCGEDAVRVAIVQPAGKARMTPGDWARGRGIELGDVFA</sequence>
<dbReference type="Pfam" id="PF02911">
    <property type="entry name" value="Formyl_trans_C"/>
    <property type="match status" value="1"/>
</dbReference>
<evidence type="ECO:0000313" key="8">
    <source>
        <dbReference type="EMBL" id="AHG90103.1"/>
    </source>
</evidence>
<protein>
    <recommendedName>
        <fullName evidence="2 5">Methionyl-tRNA formyltransferase</fullName>
        <ecNumber evidence="2 5">2.1.2.9</ecNumber>
    </recommendedName>
</protein>
<comment type="similarity">
    <text evidence="1 5">Belongs to the Fmt family.</text>
</comment>
<dbReference type="PANTHER" id="PTHR11138:SF5">
    <property type="entry name" value="METHIONYL-TRNA FORMYLTRANSFERASE, MITOCHONDRIAL"/>
    <property type="match status" value="1"/>
</dbReference>
<dbReference type="RefSeq" id="WP_025411577.1">
    <property type="nucleotide sequence ID" value="NZ_CP007128.1"/>
</dbReference>
<name>W0RKY9_9BACT</name>
<dbReference type="HOGENOM" id="CLU_033347_1_2_0"/>
<dbReference type="InParanoid" id="W0RKY9"/>
<dbReference type="PATRIC" id="fig|861299.3.peg.2614"/>
<dbReference type="Pfam" id="PF00551">
    <property type="entry name" value="Formyl_trans_N"/>
    <property type="match status" value="1"/>
</dbReference>
<dbReference type="InterPro" id="IPR044135">
    <property type="entry name" value="Met-tRNA-FMT_C"/>
</dbReference>
<keyword evidence="3 5" id="KW-0808">Transferase</keyword>
<dbReference type="InterPro" id="IPR011034">
    <property type="entry name" value="Formyl_transferase-like_C_sf"/>
</dbReference>
<proteinExistence type="inferred from homology"/>
<dbReference type="EC" id="2.1.2.9" evidence="2 5"/>
<dbReference type="HAMAP" id="MF_00182">
    <property type="entry name" value="Formyl_trans"/>
    <property type="match status" value="1"/>
</dbReference>
<dbReference type="InterPro" id="IPR005794">
    <property type="entry name" value="Fmt"/>
</dbReference>
<dbReference type="InterPro" id="IPR041711">
    <property type="entry name" value="Met-tRNA-FMT_N"/>
</dbReference>
<dbReference type="CDD" id="cd08704">
    <property type="entry name" value="Met_tRNA_FMT_C"/>
    <property type="match status" value="1"/>
</dbReference>
<dbReference type="GO" id="GO:0005829">
    <property type="term" value="C:cytosol"/>
    <property type="evidence" value="ECO:0007669"/>
    <property type="project" value="TreeGrafter"/>
</dbReference>
<comment type="catalytic activity">
    <reaction evidence="5">
        <text>L-methionyl-tRNA(fMet) + (6R)-10-formyltetrahydrofolate = N-formyl-L-methionyl-tRNA(fMet) + (6S)-5,6,7,8-tetrahydrofolate + H(+)</text>
        <dbReference type="Rhea" id="RHEA:24380"/>
        <dbReference type="Rhea" id="RHEA-COMP:9952"/>
        <dbReference type="Rhea" id="RHEA-COMP:9953"/>
        <dbReference type="ChEBI" id="CHEBI:15378"/>
        <dbReference type="ChEBI" id="CHEBI:57453"/>
        <dbReference type="ChEBI" id="CHEBI:78530"/>
        <dbReference type="ChEBI" id="CHEBI:78844"/>
        <dbReference type="ChEBI" id="CHEBI:195366"/>
        <dbReference type="EC" id="2.1.2.9"/>
    </reaction>
</comment>
<evidence type="ECO:0000313" key="9">
    <source>
        <dbReference type="Proteomes" id="UP000019151"/>
    </source>
</evidence>
<dbReference type="InterPro" id="IPR036477">
    <property type="entry name" value="Formyl_transf_N_sf"/>
</dbReference>
<evidence type="ECO:0000256" key="4">
    <source>
        <dbReference type="ARBA" id="ARBA00022917"/>
    </source>
</evidence>
<dbReference type="NCBIfam" id="TIGR00460">
    <property type="entry name" value="fmt"/>
    <property type="match status" value="1"/>
</dbReference>
<dbReference type="Gene3D" id="3.40.50.12230">
    <property type="match status" value="1"/>
</dbReference>
<dbReference type="OrthoDB" id="9802815at2"/>
<dbReference type="AlphaFoldDB" id="W0RKY9"/>
<keyword evidence="4 5" id="KW-0648">Protein biosynthesis</keyword>
<evidence type="ECO:0000259" key="6">
    <source>
        <dbReference type="Pfam" id="PF00551"/>
    </source>
</evidence>
<dbReference type="PANTHER" id="PTHR11138">
    <property type="entry name" value="METHIONYL-TRNA FORMYLTRANSFERASE"/>
    <property type="match status" value="1"/>
</dbReference>
<evidence type="ECO:0000256" key="5">
    <source>
        <dbReference type="HAMAP-Rule" id="MF_00182"/>
    </source>
</evidence>
<evidence type="ECO:0000256" key="1">
    <source>
        <dbReference type="ARBA" id="ARBA00010699"/>
    </source>
</evidence>
<feature type="domain" description="Formyl transferase C-terminal" evidence="7">
    <location>
        <begin position="206"/>
        <end position="303"/>
    </location>
</feature>
<dbReference type="FunCoup" id="W0RKY9">
    <property type="interactions" value="490"/>
</dbReference>
<organism evidence="8 9">
    <name type="scientific">Gemmatirosa kalamazoonensis</name>
    <dbReference type="NCBI Taxonomy" id="861299"/>
    <lineage>
        <taxon>Bacteria</taxon>
        <taxon>Pseudomonadati</taxon>
        <taxon>Gemmatimonadota</taxon>
        <taxon>Gemmatimonadia</taxon>
        <taxon>Gemmatimonadales</taxon>
        <taxon>Gemmatimonadaceae</taxon>
        <taxon>Gemmatirosa</taxon>
    </lineage>
</organism>
<evidence type="ECO:0000256" key="3">
    <source>
        <dbReference type="ARBA" id="ARBA00022679"/>
    </source>
</evidence>